<dbReference type="Proteomes" id="UP001595923">
    <property type="component" value="Unassembled WGS sequence"/>
</dbReference>
<reference evidence="6" key="1">
    <citation type="journal article" date="2019" name="Int. J. Syst. Evol. Microbiol.">
        <title>The Global Catalogue of Microorganisms (GCM) 10K type strain sequencing project: providing services to taxonomists for standard genome sequencing and annotation.</title>
        <authorList>
            <consortium name="The Broad Institute Genomics Platform"/>
            <consortium name="The Broad Institute Genome Sequencing Center for Infectious Disease"/>
            <person name="Wu L."/>
            <person name="Ma J."/>
        </authorList>
    </citation>
    <scope>NUCLEOTIDE SEQUENCE [LARGE SCALE GENOMIC DNA]</scope>
    <source>
        <strain evidence="6">XZYJ18</strain>
    </source>
</reference>
<dbReference type="Gene3D" id="3.40.190.10">
    <property type="entry name" value="Periplasmic binding protein-like II"/>
    <property type="match status" value="2"/>
</dbReference>
<gene>
    <name evidence="5" type="ORF">ACFO4E_05675</name>
</gene>
<keyword evidence="2" id="KW-0813">Transport</keyword>
<comment type="similarity">
    <text evidence="1">Belongs to the bacterial solute-binding protein 1 family.</text>
</comment>
<dbReference type="RefSeq" id="WP_378571941.1">
    <property type="nucleotide sequence ID" value="NZ_JBHSFQ010000003.1"/>
</dbReference>
<organism evidence="5 6">
    <name type="scientific">Nocardiopsis mangrovi</name>
    <dbReference type="NCBI Taxonomy" id="1179818"/>
    <lineage>
        <taxon>Bacteria</taxon>
        <taxon>Bacillati</taxon>
        <taxon>Actinomycetota</taxon>
        <taxon>Actinomycetes</taxon>
        <taxon>Streptosporangiales</taxon>
        <taxon>Nocardiopsidaceae</taxon>
        <taxon>Nocardiopsis</taxon>
    </lineage>
</organism>
<dbReference type="InterPro" id="IPR006059">
    <property type="entry name" value="SBP"/>
</dbReference>
<dbReference type="EMBL" id="JBHSFQ010000003">
    <property type="protein sequence ID" value="MFC4561340.1"/>
    <property type="molecule type" value="Genomic_DNA"/>
</dbReference>
<accession>A0ABV9DR15</accession>
<dbReference type="InterPro" id="IPR006061">
    <property type="entry name" value="SBP_1_CS"/>
</dbReference>
<evidence type="ECO:0000256" key="4">
    <source>
        <dbReference type="SAM" id="SignalP"/>
    </source>
</evidence>
<dbReference type="PANTHER" id="PTHR43649">
    <property type="entry name" value="ARABINOSE-BINDING PROTEIN-RELATED"/>
    <property type="match status" value="1"/>
</dbReference>
<comment type="caution">
    <text evidence="5">The sequence shown here is derived from an EMBL/GenBank/DDBJ whole genome shotgun (WGS) entry which is preliminary data.</text>
</comment>
<evidence type="ECO:0000313" key="6">
    <source>
        <dbReference type="Proteomes" id="UP001595923"/>
    </source>
</evidence>
<sequence>MRPRRLLTRASAALLTLPLLSACGGGDGAADGITVFAAATERSSMDAVIAAFEEAHGIEVTASYADTAELQSTLRTQLSAGTGPDVFTVWPGNGNAAALQVLQPTGFLADLSDSDFAGRIADGDRAVTDVDGATYIVPVTYAGVGVLYDTAALAEIGGEIPRTWTELIDLCAQARDDGKVLLSLGNQTDWVTQLVTYSLVATLVYADDPTFDQDLVSGRASFAESDWRGAFEAYLEMDEEGCFTDSPLGTAFEASVSDVAQGNAVGVVQVTATLAQLREETGDAELGMFALPATDDPEQTLMPGAVGAAYGMGAEADNPEDARTFLEFLGSDEGQRIYAEEGGSLPALPDVEIDADPALQTLIDYQADGRTVPFMDQLWPNPEVQQEHFTVVQQLFAGDTDVDQALARLDEAYRQD</sequence>
<dbReference type="PROSITE" id="PS01037">
    <property type="entry name" value="SBP_BACTERIAL_1"/>
    <property type="match status" value="1"/>
</dbReference>
<evidence type="ECO:0000313" key="5">
    <source>
        <dbReference type="EMBL" id="MFC4561340.1"/>
    </source>
</evidence>
<dbReference type="Pfam" id="PF13416">
    <property type="entry name" value="SBP_bac_8"/>
    <property type="match status" value="1"/>
</dbReference>
<evidence type="ECO:0000256" key="2">
    <source>
        <dbReference type="ARBA" id="ARBA00022448"/>
    </source>
</evidence>
<keyword evidence="6" id="KW-1185">Reference proteome</keyword>
<proteinExistence type="inferred from homology"/>
<dbReference type="SUPFAM" id="SSF53850">
    <property type="entry name" value="Periplasmic binding protein-like II"/>
    <property type="match status" value="1"/>
</dbReference>
<feature type="chain" id="PRO_5045849368" evidence="4">
    <location>
        <begin position="22"/>
        <end position="416"/>
    </location>
</feature>
<dbReference type="PROSITE" id="PS51257">
    <property type="entry name" value="PROKAR_LIPOPROTEIN"/>
    <property type="match status" value="1"/>
</dbReference>
<dbReference type="InterPro" id="IPR050490">
    <property type="entry name" value="Bact_solute-bd_prot1"/>
</dbReference>
<keyword evidence="3 4" id="KW-0732">Signal</keyword>
<evidence type="ECO:0000256" key="1">
    <source>
        <dbReference type="ARBA" id="ARBA00008520"/>
    </source>
</evidence>
<evidence type="ECO:0000256" key="3">
    <source>
        <dbReference type="ARBA" id="ARBA00022729"/>
    </source>
</evidence>
<name>A0ABV9DR15_9ACTN</name>
<feature type="signal peptide" evidence="4">
    <location>
        <begin position="1"/>
        <end position="21"/>
    </location>
</feature>
<dbReference type="PANTHER" id="PTHR43649:SF12">
    <property type="entry name" value="DIACETYLCHITOBIOSE BINDING PROTEIN DASA"/>
    <property type="match status" value="1"/>
</dbReference>
<protein>
    <submittedName>
        <fullName evidence="5">Extracellular solute-binding protein</fullName>
    </submittedName>
</protein>